<organism evidence="2 3">
    <name type="scientific">Hanseniaspora valbyensis NRRL Y-1626</name>
    <dbReference type="NCBI Taxonomy" id="766949"/>
    <lineage>
        <taxon>Eukaryota</taxon>
        <taxon>Fungi</taxon>
        <taxon>Dikarya</taxon>
        <taxon>Ascomycota</taxon>
        <taxon>Saccharomycotina</taxon>
        <taxon>Saccharomycetes</taxon>
        <taxon>Saccharomycodales</taxon>
        <taxon>Saccharomycodaceae</taxon>
        <taxon>Hanseniaspora</taxon>
    </lineage>
</organism>
<evidence type="ECO:0000313" key="2">
    <source>
        <dbReference type="EMBL" id="OBA25888.1"/>
    </source>
</evidence>
<dbReference type="EMBL" id="LXPE01000036">
    <property type="protein sequence ID" value="OBA25888.1"/>
    <property type="molecule type" value="Genomic_DNA"/>
</dbReference>
<dbReference type="OrthoDB" id="3972364at2759"/>
<gene>
    <name evidence="2" type="ORF">HANVADRAFT_53590</name>
</gene>
<protein>
    <submittedName>
        <fullName evidence="2">Uncharacterized protein</fullName>
    </submittedName>
</protein>
<evidence type="ECO:0000256" key="1">
    <source>
        <dbReference type="SAM" id="Coils"/>
    </source>
</evidence>
<keyword evidence="1" id="KW-0175">Coiled coil</keyword>
<proteinExistence type="predicted"/>
<dbReference type="AlphaFoldDB" id="A0A1B7TAZ5"/>
<evidence type="ECO:0000313" key="3">
    <source>
        <dbReference type="Proteomes" id="UP000092321"/>
    </source>
</evidence>
<sequence>MIFNDLTKEYLDLKHDVDLNSSVVNNTNVLERNLYKIIESTLDLITDYNQQKLYETDDEEYSELMKLINLNLQQVIPWEGNSDPKGSFFLSTLSLLNKHHHCRICGKTINFFKEYDLYFLSLLIEFEYLVKLSKYEQIYKQTILKYWFVKFKVCLECDYLLIEIKNFNYIQDFNNKLGGFNENSGDDTDWILSKIDYVNNLKTVLLHLLGPKKPSLENVSKLHQYLKIMDEDIIYNLQLKLNLLIKEKISEETATNDKKILPDRNLNYQIKLIENTLKMINNFLVTKVKNKLPKEKQNIETNQSKETPMDKYQTKLKESERKEKLLAKEMELSNKLIIYKEQTLLLEEQLKVLISKRQFKDVKDLKNNMELLNKEINLIEKELIKVNEKL</sequence>
<accession>A0A1B7TAZ5</accession>
<dbReference type="Proteomes" id="UP000092321">
    <property type="component" value="Unassembled WGS sequence"/>
</dbReference>
<comment type="caution">
    <text evidence="2">The sequence shown here is derived from an EMBL/GenBank/DDBJ whole genome shotgun (WGS) entry which is preliminary data.</text>
</comment>
<feature type="coiled-coil region" evidence="1">
    <location>
        <begin position="355"/>
        <end position="389"/>
    </location>
</feature>
<name>A0A1B7TAZ5_9ASCO</name>
<reference evidence="3" key="1">
    <citation type="journal article" date="2016" name="Proc. Natl. Acad. Sci. U.S.A.">
        <title>Comparative genomics of biotechnologically important yeasts.</title>
        <authorList>
            <person name="Riley R."/>
            <person name="Haridas S."/>
            <person name="Wolfe K.H."/>
            <person name="Lopes M.R."/>
            <person name="Hittinger C.T."/>
            <person name="Goeker M."/>
            <person name="Salamov A.A."/>
            <person name="Wisecaver J.H."/>
            <person name="Long T.M."/>
            <person name="Calvey C.H."/>
            <person name="Aerts A.L."/>
            <person name="Barry K.W."/>
            <person name="Choi C."/>
            <person name="Clum A."/>
            <person name="Coughlan A.Y."/>
            <person name="Deshpande S."/>
            <person name="Douglass A.P."/>
            <person name="Hanson S.J."/>
            <person name="Klenk H.-P."/>
            <person name="LaButti K.M."/>
            <person name="Lapidus A."/>
            <person name="Lindquist E.A."/>
            <person name="Lipzen A.M."/>
            <person name="Meier-Kolthoff J.P."/>
            <person name="Ohm R.A."/>
            <person name="Otillar R.P."/>
            <person name="Pangilinan J.L."/>
            <person name="Peng Y."/>
            <person name="Rokas A."/>
            <person name="Rosa C.A."/>
            <person name="Scheuner C."/>
            <person name="Sibirny A.A."/>
            <person name="Slot J.C."/>
            <person name="Stielow J.B."/>
            <person name="Sun H."/>
            <person name="Kurtzman C.P."/>
            <person name="Blackwell M."/>
            <person name="Grigoriev I.V."/>
            <person name="Jeffries T.W."/>
        </authorList>
    </citation>
    <scope>NUCLEOTIDE SEQUENCE [LARGE SCALE GENOMIC DNA]</scope>
    <source>
        <strain evidence="3">NRRL Y-1626</strain>
    </source>
</reference>
<keyword evidence="3" id="KW-1185">Reference proteome</keyword>